<dbReference type="InterPro" id="IPR023213">
    <property type="entry name" value="CAT-like_dom_sf"/>
</dbReference>
<proteinExistence type="predicted"/>
<evidence type="ECO:0000313" key="2">
    <source>
        <dbReference type="Proteomes" id="UP001148786"/>
    </source>
</evidence>
<dbReference type="OrthoDB" id="21502at2759"/>
<keyword evidence="2" id="KW-1185">Reference proteome</keyword>
<protein>
    <submittedName>
        <fullName evidence="1">Uncharacterized protein</fullName>
    </submittedName>
</protein>
<comment type="caution">
    <text evidence="1">The sequence shown here is derived from an EMBL/GenBank/DDBJ whole genome shotgun (WGS) entry which is preliminary data.</text>
</comment>
<sequence length="478" mass="53649">MEKQQFAYYPLTPFDGMVDHCGIVAGWLVEGLLHLTAIEEGLNRVVVQWPMLSGKLEHVGKLTYRVRVPLGTLPPEYLPYSLTHRESTTPITDYVQLPLPAISDVLPQELFIDPPVPKTTRTWVEKKLPLTYWHVTHFTQPGMQYTCIGVSFSHALFDGTGIANLVHALEAEMLGKPWAVPPAMHAGQNENHLQVFLNRTKKDIAKGGKQVPENYNGVSVVGMSFVVTFFFWHVWQQVWYNMQKKLVVLPVRAYEKLVLDVREALLLEGKKEFRVSTGDVLAAWLFKTVYATEARQDMRVHLSNMASLRMFSDGELSLYPHNCFIPIPYPVFTVADLKSTPVHDLAYTLAGVRSSLSLGHAMEVYAKIEEVVNHSSRSKGYRTLLPFDSSAEESLIMSNMSIARMVDINWSGAGGGRTLGRYKSLLMAPPILIGNAITIAGRLHDGSTLIDMVLSGRRMKEVEQEVERLIKRASESTV</sequence>
<dbReference type="EMBL" id="JANKHO010000759">
    <property type="protein sequence ID" value="KAJ3506503.1"/>
    <property type="molecule type" value="Genomic_DNA"/>
</dbReference>
<name>A0A9W8MSA6_9AGAR</name>
<evidence type="ECO:0000313" key="1">
    <source>
        <dbReference type="EMBL" id="KAJ3506503.1"/>
    </source>
</evidence>
<reference evidence="1" key="1">
    <citation type="submission" date="2022-07" db="EMBL/GenBank/DDBJ databases">
        <title>Genome Sequence of Agrocybe chaxingu.</title>
        <authorList>
            <person name="Buettner E."/>
        </authorList>
    </citation>
    <scope>NUCLEOTIDE SEQUENCE</scope>
    <source>
        <strain evidence="1">MP-N11</strain>
    </source>
</reference>
<dbReference type="Proteomes" id="UP001148786">
    <property type="component" value="Unassembled WGS sequence"/>
</dbReference>
<dbReference type="AlphaFoldDB" id="A0A9W8MSA6"/>
<dbReference type="Gene3D" id="3.30.559.10">
    <property type="entry name" value="Chloramphenicol acetyltransferase-like domain"/>
    <property type="match status" value="2"/>
</dbReference>
<organism evidence="1 2">
    <name type="scientific">Agrocybe chaxingu</name>
    <dbReference type="NCBI Taxonomy" id="84603"/>
    <lineage>
        <taxon>Eukaryota</taxon>
        <taxon>Fungi</taxon>
        <taxon>Dikarya</taxon>
        <taxon>Basidiomycota</taxon>
        <taxon>Agaricomycotina</taxon>
        <taxon>Agaricomycetes</taxon>
        <taxon>Agaricomycetidae</taxon>
        <taxon>Agaricales</taxon>
        <taxon>Agaricineae</taxon>
        <taxon>Strophariaceae</taxon>
        <taxon>Agrocybe</taxon>
    </lineage>
</organism>
<gene>
    <name evidence="1" type="ORF">NLJ89_g6830</name>
</gene>
<accession>A0A9W8MSA6</accession>